<evidence type="ECO:0000313" key="3">
    <source>
        <dbReference type="Proteomes" id="UP000184315"/>
    </source>
</evidence>
<keyword evidence="1" id="KW-0472">Membrane</keyword>
<proteinExistence type="predicted"/>
<feature type="transmembrane region" description="Helical" evidence="1">
    <location>
        <begin position="42"/>
        <end position="61"/>
    </location>
</feature>
<feature type="transmembrane region" description="Helical" evidence="1">
    <location>
        <begin position="67"/>
        <end position="85"/>
    </location>
</feature>
<dbReference type="RefSeq" id="WP_072718274.1">
    <property type="nucleotide sequence ID" value="NZ_LN889782.1"/>
</dbReference>
<evidence type="ECO:0000256" key="1">
    <source>
        <dbReference type="SAM" id="Phobius"/>
    </source>
</evidence>
<keyword evidence="1" id="KW-1133">Transmembrane helix</keyword>
<keyword evidence="1" id="KW-0812">Transmembrane</keyword>
<dbReference type="Proteomes" id="UP000184315">
    <property type="component" value="Unassembled WGS sequence"/>
</dbReference>
<keyword evidence="3" id="KW-1185">Reference proteome</keyword>
<sequence>MLIKTYPYFSNSISYHCFIQVPSASPTVPPNAMLIDKKGQDLVEIGAVLLAISLILVIKLISKKVEYALIFAAILTAILVPLLWFL</sequence>
<dbReference type="STRING" id="671072.PL9214291008"/>
<evidence type="ECO:0000313" key="2">
    <source>
        <dbReference type="EMBL" id="CUR31417.1"/>
    </source>
</evidence>
<gene>
    <name evidence="2" type="ORF">PL9214291008</name>
</gene>
<dbReference type="EMBL" id="CZDF01000132">
    <property type="protein sequence ID" value="CUR31417.1"/>
    <property type="molecule type" value="Genomic_DNA"/>
</dbReference>
<name>A0A1J1LIL9_9CYAN</name>
<dbReference type="AlphaFoldDB" id="A0A1J1LIL9"/>
<accession>A0A1J1LIL9</accession>
<protein>
    <submittedName>
        <fullName evidence="2">Uncharacterized protein</fullName>
    </submittedName>
</protein>
<organism evidence="2 3">
    <name type="scientific">Planktothrix tepida PCC 9214</name>
    <dbReference type="NCBI Taxonomy" id="671072"/>
    <lineage>
        <taxon>Bacteria</taxon>
        <taxon>Bacillati</taxon>
        <taxon>Cyanobacteriota</taxon>
        <taxon>Cyanophyceae</taxon>
        <taxon>Oscillatoriophycideae</taxon>
        <taxon>Oscillatoriales</taxon>
        <taxon>Microcoleaceae</taxon>
        <taxon>Planktothrix</taxon>
    </lineage>
</organism>
<reference evidence="3" key="1">
    <citation type="submission" date="2015-10" db="EMBL/GenBank/DDBJ databases">
        <authorList>
            <person name="Regsiter A."/>
            <person name="william w."/>
        </authorList>
    </citation>
    <scope>NUCLEOTIDE SEQUENCE [LARGE SCALE GENOMIC DNA]</scope>
</reference>